<dbReference type="EMBL" id="DVOD01000008">
    <property type="protein sequence ID" value="HIU91682.1"/>
    <property type="molecule type" value="Genomic_DNA"/>
</dbReference>
<sequence length="286" mass="33005">MMSYLGTIIGNITKSKLSALSKESAERIKSVEEENAFHSKTLEELFTEKYDYKGSEPDTIYVKNLLTGEPEAVKVYIEIKPDANFNFAQETYRLLDKEGNEAGKKNFSYRKMPGGKYVMYSGQMDNFSKIYGGVGIRLDQMHIERALQLGVDSIPRESLAKATLYHTKMGFVPIEKKLVQLKSINQVKNFTEEEFCYKAKSIPLNEFEPVIVQKGRKFYIDVNKTQTLTNLKMCKRQIEKTGFRRILYLDSTYTNLTLSGQELLRWKQIIKGHEILPKLSFILPKF</sequence>
<reference evidence="1" key="1">
    <citation type="submission" date="2020-10" db="EMBL/GenBank/DDBJ databases">
        <authorList>
            <person name="Gilroy R."/>
        </authorList>
    </citation>
    <scope>NUCLEOTIDE SEQUENCE</scope>
    <source>
        <strain evidence="1">CHK154-7741</strain>
    </source>
</reference>
<name>A0A9D1MY88_9CLOT</name>
<dbReference type="Proteomes" id="UP000886748">
    <property type="component" value="Unassembled WGS sequence"/>
</dbReference>
<evidence type="ECO:0000313" key="1">
    <source>
        <dbReference type="EMBL" id="HIU91682.1"/>
    </source>
</evidence>
<gene>
    <name evidence="1" type="ORF">IAD26_00960</name>
</gene>
<accession>A0A9D1MY88</accession>
<protein>
    <submittedName>
        <fullName evidence="1">Uncharacterized protein</fullName>
    </submittedName>
</protein>
<dbReference type="AlphaFoldDB" id="A0A9D1MY88"/>
<comment type="caution">
    <text evidence="1">The sequence shown here is derived from an EMBL/GenBank/DDBJ whole genome shotgun (WGS) entry which is preliminary data.</text>
</comment>
<proteinExistence type="predicted"/>
<organism evidence="1 2">
    <name type="scientific">Candidatus Limenecus avicola</name>
    <dbReference type="NCBI Taxonomy" id="2840847"/>
    <lineage>
        <taxon>Bacteria</taxon>
        <taxon>Bacillati</taxon>
        <taxon>Bacillota</taxon>
        <taxon>Clostridia</taxon>
        <taxon>Eubacteriales</taxon>
        <taxon>Clostridiaceae</taxon>
        <taxon>Clostridiaceae incertae sedis</taxon>
        <taxon>Candidatus Limenecus</taxon>
    </lineage>
</organism>
<evidence type="ECO:0000313" key="2">
    <source>
        <dbReference type="Proteomes" id="UP000886748"/>
    </source>
</evidence>
<reference evidence="1" key="2">
    <citation type="journal article" date="2021" name="PeerJ">
        <title>Extensive microbial diversity within the chicken gut microbiome revealed by metagenomics and culture.</title>
        <authorList>
            <person name="Gilroy R."/>
            <person name="Ravi A."/>
            <person name="Getino M."/>
            <person name="Pursley I."/>
            <person name="Horton D.L."/>
            <person name="Alikhan N.F."/>
            <person name="Baker D."/>
            <person name="Gharbi K."/>
            <person name="Hall N."/>
            <person name="Watson M."/>
            <person name="Adriaenssens E.M."/>
            <person name="Foster-Nyarko E."/>
            <person name="Jarju S."/>
            <person name="Secka A."/>
            <person name="Antonio M."/>
            <person name="Oren A."/>
            <person name="Chaudhuri R.R."/>
            <person name="La Ragione R."/>
            <person name="Hildebrand F."/>
            <person name="Pallen M.J."/>
        </authorList>
    </citation>
    <scope>NUCLEOTIDE SEQUENCE</scope>
    <source>
        <strain evidence="1">CHK154-7741</strain>
    </source>
</reference>